<dbReference type="RefSeq" id="WP_123119847.1">
    <property type="nucleotide sequence ID" value="NZ_RJJR01000004.1"/>
</dbReference>
<keyword evidence="3" id="KW-1185">Reference proteome</keyword>
<dbReference type="EMBL" id="RJJR01000004">
    <property type="protein sequence ID" value="RNI37858.1"/>
    <property type="molecule type" value="Genomic_DNA"/>
</dbReference>
<reference evidence="2 3" key="1">
    <citation type="submission" date="2018-11" db="EMBL/GenBank/DDBJ databases">
        <title>Draft genome sequence of Ferruginibacter sp. BO-59.</title>
        <authorList>
            <person name="Im W.T."/>
        </authorList>
    </citation>
    <scope>NUCLEOTIDE SEQUENCE [LARGE SCALE GENOMIC DNA]</scope>
    <source>
        <strain evidence="2 3">BO-59</strain>
    </source>
</reference>
<comment type="caution">
    <text evidence="2">The sequence shown here is derived from an EMBL/GenBank/DDBJ whole genome shotgun (WGS) entry which is preliminary data.</text>
</comment>
<gene>
    <name evidence="2" type="ORF">EFY79_06320</name>
</gene>
<name>A0A3M9NLK8_9BACT</name>
<dbReference type="Proteomes" id="UP000267223">
    <property type="component" value="Unassembled WGS sequence"/>
</dbReference>
<evidence type="ECO:0000256" key="1">
    <source>
        <dbReference type="SAM" id="MobiDB-lite"/>
    </source>
</evidence>
<sequence length="61" mass="7112">MEDKDHTPHKKDSEIKKTDEHKRAEEAFEQAEEDIEKDPELNLDNLSDLDEGELARKEGHP</sequence>
<feature type="region of interest" description="Disordered" evidence="1">
    <location>
        <begin position="1"/>
        <end position="61"/>
    </location>
</feature>
<feature type="compositionally biased region" description="Acidic residues" evidence="1">
    <location>
        <begin position="27"/>
        <end position="37"/>
    </location>
</feature>
<protein>
    <recommendedName>
        <fullName evidence="4">YfhD family protein</fullName>
    </recommendedName>
</protein>
<proteinExistence type="predicted"/>
<evidence type="ECO:0000313" key="2">
    <source>
        <dbReference type="EMBL" id="RNI37858.1"/>
    </source>
</evidence>
<feature type="compositionally biased region" description="Basic and acidic residues" evidence="1">
    <location>
        <begin position="1"/>
        <end position="26"/>
    </location>
</feature>
<accession>A0A3M9NLK8</accession>
<dbReference type="AlphaFoldDB" id="A0A3M9NLK8"/>
<evidence type="ECO:0000313" key="3">
    <source>
        <dbReference type="Proteomes" id="UP000267223"/>
    </source>
</evidence>
<organism evidence="2 3">
    <name type="scientific">Hanamia caeni</name>
    <dbReference type="NCBI Taxonomy" id="2294116"/>
    <lineage>
        <taxon>Bacteria</taxon>
        <taxon>Pseudomonadati</taxon>
        <taxon>Bacteroidota</taxon>
        <taxon>Chitinophagia</taxon>
        <taxon>Chitinophagales</taxon>
        <taxon>Chitinophagaceae</taxon>
        <taxon>Hanamia</taxon>
    </lineage>
</organism>
<evidence type="ECO:0008006" key="4">
    <source>
        <dbReference type="Google" id="ProtNLM"/>
    </source>
</evidence>